<name>A0A2C9CRT6_9RHOB</name>
<protein>
    <submittedName>
        <fullName evidence="1">Uncharacterized protein</fullName>
    </submittedName>
</protein>
<dbReference type="Proteomes" id="UP000220034">
    <property type="component" value="Unassembled WGS sequence"/>
</dbReference>
<dbReference type="RefSeq" id="WP_097929507.1">
    <property type="nucleotide sequence ID" value="NZ_OCTN01000002.1"/>
</dbReference>
<sequence>MRIALTLLALPLLAACVPPVEPRQDPLQLAGTALPQDGCTVPTLAGGESGVGFEGIPAAQAALLGRWVNGMWDDTRACHALTVEHISPDGSVVATFATGASSVSPPTARRVTGTVDETGRLELTLPDGSQAIYALAGTTLRGAHIANGVMRPVALNRG</sequence>
<keyword evidence="2" id="KW-1185">Reference proteome</keyword>
<dbReference type="OrthoDB" id="9979714at2"/>
<proteinExistence type="predicted"/>
<accession>A0A2C9CRT6</accession>
<dbReference type="EMBL" id="OCTN01000002">
    <property type="protein sequence ID" value="SOH93967.1"/>
    <property type="molecule type" value="Genomic_DNA"/>
</dbReference>
<organism evidence="1 2">
    <name type="scientific">Pontivivens marinum</name>
    <dbReference type="NCBI Taxonomy" id="1690039"/>
    <lineage>
        <taxon>Bacteria</taxon>
        <taxon>Pseudomonadati</taxon>
        <taxon>Pseudomonadota</taxon>
        <taxon>Alphaproteobacteria</taxon>
        <taxon>Rhodobacterales</taxon>
        <taxon>Paracoccaceae</taxon>
        <taxon>Pontivivens</taxon>
    </lineage>
</organism>
<dbReference type="AlphaFoldDB" id="A0A2C9CRT6"/>
<evidence type="ECO:0000313" key="2">
    <source>
        <dbReference type="Proteomes" id="UP000220034"/>
    </source>
</evidence>
<gene>
    <name evidence="1" type="ORF">SAMN06273572_102646</name>
</gene>
<evidence type="ECO:0000313" key="1">
    <source>
        <dbReference type="EMBL" id="SOH93967.1"/>
    </source>
</evidence>
<reference evidence="2" key="1">
    <citation type="submission" date="2017-09" db="EMBL/GenBank/DDBJ databases">
        <authorList>
            <person name="Varghese N."/>
            <person name="Submissions S."/>
        </authorList>
    </citation>
    <scope>NUCLEOTIDE SEQUENCE [LARGE SCALE GENOMIC DNA]</scope>
    <source>
        <strain evidence="2">C7</strain>
    </source>
</reference>
<dbReference type="PROSITE" id="PS51257">
    <property type="entry name" value="PROKAR_LIPOPROTEIN"/>
    <property type="match status" value="1"/>
</dbReference>